<sequence>MDNNYRNKLISPMVIIFLVVILLAAFLVILQLSVSIAANNSSDKPASISFSPSTASTLFSMPVLTTSTERIPLDNNKIWYTEDEILNAFGPAPSAISGATTQVLLAKNGIVFPYPNGTQAYCTEFAGAQDPTTEELIAFLATDDTYRQHDLVPGKFVCVNFAVLLNDRAESRGIKAYMASIMFTSGPESGTNHMINAFNTTDAGWVYVDAMDTGWILIGRLVPGEKYMGTLMKNQDGKWGFFLAETGNVIGDVEII</sequence>
<organism evidence="1 2">
    <name type="scientific">Methanocella paludicola (strain DSM 17711 / JCM 13418 / NBRC 101707 / SANAE)</name>
    <dbReference type="NCBI Taxonomy" id="304371"/>
    <lineage>
        <taxon>Archaea</taxon>
        <taxon>Methanobacteriati</taxon>
        <taxon>Methanobacteriota</taxon>
        <taxon>Stenosarchaea group</taxon>
        <taxon>Methanomicrobia</taxon>
        <taxon>Methanocellales</taxon>
        <taxon>Methanocellaceae</taxon>
        <taxon>Methanocella</taxon>
    </lineage>
</organism>
<dbReference type="eggNOG" id="arCOG07660">
    <property type="taxonomic scope" value="Archaea"/>
</dbReference>
<protein>
    <recommendedName>
        <fullName evidence="3">Transglutaminase-like domain-containing protein</fullName>
    </recommendedName>
</protein>
<keyword evidence="2" id="KW-1185">Reference proteome</keyword>
<reference evidence="1 2" key="2">
    <citation type="journal article" date="2008" name="Int. J. Syst. Evol. Microbiol.">
        <title>Methanocella paludicola gen. nov., sp. nov., a methane-producing archaeon, the first isolate of the lineage 'Rice Cluster I', and proposal of the new archaeal order Methanocellales ord. nov.</title>
        <authorList>
            <person name="Sakai S."/>
            <person name="Imachi H."/>
            <person name="Hanada S."/>
            <person name="Ohashi A."/>
            <person name="Harada H."/>
            <person name="Kamagata Y."/>
        </authorList>
    </citation>
    <scope>NUCLEOTIDE SEQUENCE [LARGE SCALE GENOMIC DNA]</scope>
    <source>
        <strain evidence="2">DSM 17711 / JCM 13418 / NBRC 101707 / SANAE</strain>
    </source>
</reference>
<reference evidence="1 2" key="1">
    <citation type="journal article" date="2007" name="Appl. Environ. Microbiol.">
        <title>Isolation of key methanogens for global methane emission from rice paddy fields: a novel isolate affiliated with the clone cluster rice cluster I.</title>
        <authorList>
            <person name="Sakai S."/>
            <person name="Imachi H."/>
            <person name="Sekiguchi Y."/>
            <person name="Ohashi A."/>
            <person name="Harada H."/>
            <person name="Kamagata Y."/>
        </authorList>
    </citation>
    <scope>NUCLEOTIDE SEQUENCE [LARGE SCALE GENOMIC DNA]</scope>
    <source>
        <strain evidence="2">DSM 17711 / JCM 13418 / NBRC 101707 / SANAE</strain>
    </source>
</reference>
<dbReference type="Proteomes" id="UP000001882">
    <property type="component" value="Chromosome"/>
</dbReference>
<accession>D1Z2E4</accession>
<proteinExistence type="predicted"/>
<dbReference type="KEGG" id="mpd:MCP_2794"/>
<evidence type="ECO:0000313" key="1">
    <source>
        <dbReference type="EMBL" id="BAI62866.1"/>
    </source>
</evidence>
<dbReference type="EMBL" id="AP011532">
    <property type="protein sequence ID" value="BAI62866.1"/>
    <property type="molecule type" value="Genomic_DNA"/>
</dbReference>
<dbReference type="AlphaFoldDB" id="D1Z2E4"/>
<dbReference type="InParanoid" id="D1Z2E4"/>
<reference evidence="2" key="3">
    <citation type="journal article" date="2011" name="PLoS ONE">
        <title>Genome sequence of a mesophilic hydrogenotrophic methanogen Methanocella paludicola, the first cultivated representative of the order Methanocellales.</title>
        <authorList>
            <person name="Sakai S."/>
            <person name="Takaki Y."/>
            <person name="Shimamura S."/>
            <person name="Sekine M."/>
            <person name="Tajima T."/>
            <person name="Kosugi H."/>
            <person name="Ichikawa N."/>
            <person name="Tasumi E."/>
            <person name="Hiraki A.T."/>
            <person name="Shimizu A."/>
            <person name="Kato Y."/>
            <person name="Nishiko R."/>
            <person name="Mori K."/>
            <person name="Fujita N."/>
            <person name="Imachi H."/>
            <person name="Takai K."/>
        </authorList>
    </citation>
    <scope>NUCLEOTIDE SEQUENCE [LARGE SCALE GENOMIC DNA]</scope>
    <source>
        <strain evidence="2">DSM 17711 / JCM 13418 / NBRC 101707 / SANAE</strain>
    </source>
</reference>
<dbReference type="OrthoDB" id="137938at2157"/>
<gene>
    <name evidence="1" type="ordered locus">MCP_2794</name>
</gene>
<dbReference type="GeneID" id="8682478"/>
<evidence type="ECO:0000313" key="2">
    <source>
        <dbReference type="Proteomes" id="UP000001882"/>
    </source>
</evidence>
<evidence type="ECO:0008006" key="3">
    <source>
        <dbReference type="Google" id="ProtNLM"/>
    </source>
</evidence>
<dbReference type="RefSeq" id="WP_012901536.1">
    <property type="nucleotide sequence ID" value="NC_013665.1"/>
</dbReference>
<name>D1Z2E4_METPS</name>